<keyword evidence="4" id="KW-1185">Reference proteome</keyword>
<evidence type="ECO:0000313" key="3">
    <source>
        <dbReference type="Ensembl" id="ENSOTSP00005116190.1"/>
    </source>
</evidence>
<accession>A0AAZ3PIG7</accession>
<proteinExistence type="predicted"/>
<reference evidence="3" key="2">
    <citation type="submission" date="2025-08" db="UniProtKB">
        <authorList>
            <consortium name="Ensembl"/>
        </authorList>
    </citation>
    <scope>IDENTIFICATION</scope>
</reference>
<dbReference type="Ensembl" id="ENSOTST00005173812.1">
    <property type="protein sequence ID" value="ENSOTSP00005116190.1"/>
    <property type="gene ID" value="ENSOTSG00005066442.1"/>
</dbReference>
<reference evidence="4" key="1">
    <citation type="journal article" date="2018" name="PLoS ONE">
        <title>Chinook salmon (Oncorhynchus tshawytscha) genome and transcriptome.</title>
        <authorList>
            <person name="Christensen K.A."/>
            <person name="Leong J.S."/>
            <person name="Sakhrani D."/>
            <person name="Biagi C.A."/>
            <person name="Minkley D.R."/>
            <person name="Withler R.E."/>
            <person name="Rondeau E.B."/>
            <person name="Koop B.F."/>
            <person name="Devlin R.H."/>
        </authorList>
    </citation>
    <scope>NUCLEOTIDE SEQUENCE [LARGE SCALE GENOMIC DNA]</scope>
</reference>
<keyword evidence="1" id="KW-0175">Coiled coil</keyword>
<gene>
    <name evidence="3" type="primary">DHX16</name>
</gene>
<sequence>MSSVKYRSAQVAKVATANILKRLLQPRQEQSDDWVMQLDRSFEFADTPPFSPPVSLEKEETRQERREVIKRLQEGVFLVEKLREVEVLDERLREVKVLEERLQEVDELEERIQEEVEARQQQEEEGVEAAEENVVEVDELEEQIKEVFLKGLLPDESGEDEGLKEESMEEAEESEEGWSNVASTSSVVRRVALRTQNSVTIVKEMRQQEGGVEEETLEQVAVSDEGLKEDEGWLEKRKHQALVEGLPEGLEERRGEIRVERRRKKVTIVTQDESLPDELEKKASEKLSEDQIGGHFYKEGQLMVKFNELFAAEKLGLPIVTIQQEWLQEQEKVREEKQEERVEQVKVSGEGLIEVKGGLEDRMRQMSEERLREGEQTVVKTKKTVRIVEEMRRTQKTLEEKSSEDILSEERLGDGFYTEGEVLVKFRKDVERVPHRVRQMEKPQEEDEEEEEVMEVNMQPSQPEDEDDWVVLLDSLPHKTLYKPPVMPADSALVPVVSTRFSVVLVDTVEQRAAERECIEVEATQQQPERGLVEGRRPWQMQEDDWFMLLDLADRVPSGVPTTPVSVMTVVQREEIRVTVVEEMELQEDQSRLEQKPSQREIEDDWFVLLDIVPREPSVIPSASVEERIPVYPEESVSSVVELTTVEQREERRVTVMQEERHQEEVILPPQPSREMDDDWFVQLDVVPRETSYIPPVAPAEPTPVSPDVISPVVEVKAEQQKPVVVLVEETRPQQEREVEEWQRQPERDDDWFTLFADVREEPIIVLPVSLAVSDRVYPEVVPAKHLTIEPEPRVFVVEAVQSLPEDVALEGKATQPQREQDDDWFLQLDVAPKVAAAPVVVIYSGVSTTAVTVVKETVEQKPPKTVRIMEETVKMEEGPVVTPKEVDDDWFVLWDRAPSKILTTPKAFHVDREVIELVPRRTVIVVEETRKPHRVVEDRRQPEVELGKTLPPQERGEGDDWFTLFEASRQEPVKMPTVAVVTRPAPVVDMMVTSTEQRTQKRVTIVEERWREERTLQQRLPQRQREVDDDWFVLLDAAPKELGTPHLFISLSPCFSCSF</sequence>
<dbReference type="GeneTree" id="ENSGT00970000198403"/>
<evidence type="ECO:0000256" key="1">
    <source>
        <dbReference type="SAM" id="Coils"/>
    </source>
</evidence>
<evidence type="ECO:0008006" key="5">
    <source>
        <dbReference type="Google" id="ProtNLM"/>
    </source>
</evidence>
<name>A0AAZ3PIG7_ONCTS</name>
<dbReference type="Proteomes" id="UP000694402">
    <property type="component" value="Unassembled WGS sequence"/>
</dbReference>
<dbReference type="AlphaFoldDB" id="A0AAZ3PIG7"/>
<feature type="region of interest" description="Disordered" evidence="2">
    <location>
        <begin position="154"/>
        <end position="182"/>
    </location>
</feature>
<organism evidence="3 4">
    <name type="scientific">Oncorhynchus tshawytscha</name>
    <name type="common">Chinook salmon</name>
    <name type="synonym">Salmo tshawytscha</name>
    <dbReference type="NCBI Taxonomy" id="74940"/>
    <lineage>
        <taxon>Eukaryota</taxon>
        <taxon>Metazoa</taxon>
        <taxon>Chordata</taxon>
        <taxon>Craniata</taxon>
        <taxon>Vertebrata</taxon>
        <taxon>Euteleostomi</taxon>
        <taxon>Actinopterygii</taxon>
        <taxon>Neopterygii</taxon>
        <taxon>Teleostei</taxon>
        <taxon>Protacanthopterygii</taxon>
        <taxon>Salmoniformes</taxon>
        <taxon>Salmonidae</taxon>
        <taxon>Salmoninae</taxon>
        <taxon>Oncorhynchus</taxon>
    </lineage>
</organism>
<feature type="coiled-coil region" evidence="1">
    <location>
        <begin position="88"/>
        <end position="147"/>
    </location>
</feature>
<protein>
    <recommendedName>
        <fullName evidence="5">Trichohyalin-like</fullName>
    </recommendedName>
</protein>
<feature type="compositionally biased region" description="Acidic residues" evidence="2">
    <location>
        <begin position="156"/>
        <end position="176"/>
    </location>
</feature>
<evidence type="ECO:0000256" key="2">
    <source>
        <dbReference type="SAM" id="MobiDB-lite"/>
    </source>
</evidence>
<reference evidence="3" key="3">
    <citation type="submission" date="2025-09" db="UniProtKB">
        <authorList>
            <consortium name="Ensembl"/>
        </authorList>
    </citation>
    <scope>IDENTIFICATION</scope>
</reference>
<evidence type="ECO:0000313" key="4">
    <source>
        <dbReference type="Proteomes" id="UP000694402"/>
    </source>
</evidence>